<dbReference type="PANTHER" id="PTHR43569">
    <property type="entry name" value="AMIDOHYDROLASE"/>
    <property type="match status" value="1"/>
</dbReference>
<dbReference type="InterPro" id="IPR052350">
    <property type="entry name" value="Metallo-dep_Lactonases"/>
</dbReference>
<dbReference type="InterPro" id="IPR032466">
    <property type="entry name" value="Metal_Hydrolase"/>
</dbReference>
<evidence type="ECO:0000256" key="1">
    <source>
        <dbReference type="ARBA" id="ARBA00038310"/>
    </source>
</evidence>
<organism evidence="3 4">
    <name type="scientific">Hydrogenophaga palleronii</name>
    <dbReference type="NCBI Taxonomy" id="65655"/>
    <lineage>
        <taxon>Bacteria</taxon>
        <taxon>Pseudomonadati</taxon>
        <taxon>Pseudomonadota</taxon>
        <taxon>Betaproteobacteria</taxon>
        <taxon>Burkholderiales</taxon>
        <taxon>Comamonadaceae</taxon>
        <taxon>Hydrogenophaga</taxon>
    </lineage>
</organism>
<keyword evidence="4" id="KW-1185">Reference proteome</keyword>
<accession>A0ABU1WQ02</accession>
<dbReference type="PANTHER" id="PTHR43569:SF2">
    <property type="entry name" value="AMIDOHYDROLASE-RELATED DOMAIN-CONTAINING PROTEIN"/>
    <property type="match status" value="1"/>
</dbReference>
<keyword evidence="3" id="KW-0378">Hydrolase</keyword>
<dbReference type="Pfam" id="PF04909">
    <property type="entry name" value="Amidohydro_2"/>
    <property type="match status" value="1"/>
</dbReference>
<feature type="domain" description="Amidohydrolase-related" evidence="2">
    <location>
        <begin position="3"/>
        <end position="289"/>
    </location>
</feature>
<dbReference type="RefSeq" id="WP_310318633.1">
    <property type="nucleotide sequence ID" value="NZ_JAVDWU010000007.1"/>
</dbReference>
<comment type="similarity">
    <text evidence="1">Belongs to the metallo-dependent hydrolases superfamily.</text>
</comment>
<gene>
    <name evidence="3" type="ORF">J2W49_003347</name>
</gene>
<dbReference type="Proteomes" id="UP001265700">
    <property type="component" value="Unassembled WGS sequence"/>
</dbReference>
<dbReference type="EMBL" id="JAVDWU010000007">
    <property type="protein sequence ID" value="MDR7151371.1"/>
    <property type="molecule type" value="Genomic_DNA"/>
</dbReference>
<protein>
    <submittedName>
        <fullName evidence="3">L-fuconolactonase</fullName>
        <ecNumber evidence="3">3.1.1.-</ecNumber>
    </submittedName>
</protein>
<reference evidence="3 4" key="1">
    <citation type="submission" date="2023-07" db="EMBL/GenBank/DDBJ databases">
        <title>Sorghum-associated microbial communities from plants grown in Nebraska, USA.</title>
        <authorList>
            <person name="Schachtman D."/>
        </authorList>
    </citation>
    <scope>NUCLEOTIDE SEQUENCE [LARGE SCALE GENOMIC DNA]</scope>
    <source>
        <strain evidence="3 4">4249</strain>
    </source>
</reference>
<sequence>MKIDTHQHYWHYNAPAFPWISEAMPALRRDCLPEDRALAMRTAGIDVALAVQARTDTAETDFLLQVATQHSEVVGVVGWADLRADDLEPRLDAWSAHSAFKGLRHILQDEPDVRAWVDEPLNRRGLRTLQNRQLVYEVLVFEHQLPSVILFCARHDRHWLVLDHVGKPALRNWATGDRELRQHWRQHIRQLAALSHVMCKLSGVVTETAWQHQPALTPQDIENTLWCFDEALEAFGPRRLMFGSDWPVCQLAASYEAVQGLAQRWAQSRLSAWEQDAFWRGNAMRCYGLTVPVCTT</sequence>
<name>A0ABU1WQ02_9BURK</name>
<evidence type="ECO:0000259" key="2">
    <source>
        <dbReference type="Pfam" id="PF04909"/>
    </source>
</evidence>
<dbReference type="GO" id="GO:0016787">
    <property type="term" value="F:hydrolase activity"/>
    <property type="evidence" value="ECO:0007669"/>
    <property type="project" value="UniProtKB-KW"/>
</dbReference>
<dbReference type="EC" id="3.1.1.-" evidence="3"/>
<proteinExistence type="inferred from homology"/>
<dbReference type="Gene3D" id="3.20.20.140">
    <property type="entry name" value="Metal-dependent hydrolases"/>
    <property type="match status" value="1"/>
</dbReference>
<evidence type="ECO:0000313" key="3">
    <source>
        <dbReference type="EMBL" id="MDR7151371.1"/>
    </source>
</evidence>
<evidence type="ECO:0000313" key="4">
    <source>
        <dbReference type="Proteomes" id="UP001265700"/>
    </source>
</evidence>
<comment type="caution">
    <text evidence="3">The sequence shown here is derived from an EMBL/GenBank/DDBJ whole genome shotgun (WGS) entry which is preliminary data.</text>
</comment>
<dbReference type="SUPFAM" id="SSF51556">
    <property type="entry name" value="Metallo-dependent hydrolases"/>
    <property type="match status" value="1"/>
</dbReference>
<dbReference type="InterPro" id="IPR006680">
    <property type="entry name" value="Amidohydro-rel"/>
</dbReference>